<dbReference type="SMART" id="SM00320">
    <property type="entry name" value="WD40"/>
    <property type="match status" value="3"/>
</dbReference>
<keyword evidence="3 6" id="KW-0853">WD repeat</keyword>
<reference evidence="8 9" key="1">
    <citation type="journal article" date="2016" name="Proc. Natl. Acad. Sci. U.S.A.">
        <title>Comparative genomics of biotechnologically important yeasts.</title>
        <authorList>
            <person name="Riley R."/>
            <person name="Haridas S."/>
            <person name="Wolfe K.H."/>
            <person name="Lopes M.R."/>
            <person name="Hittinger C.T."/>
            <person name="Goeker M."/>
            <person name="Salamov A.A."/>
            <person name="Wisecaver J.H."/>
            <person name="Long T.M."/>
            <person name="Calvey C.H."/>
            <person name="Aerts A.L."/>
            <person name="Barry K.W."/>
            <person name="Choi C."/>
            <person name="Clum A."/>
            <person name="Coughlan A.Y."/>
            <person name="Deshpande S."/>
            <person name="Douglass A.P."/>
            <person name="Hanson S.J."/>
            <person name="Klenk H.-P."/>
            <person name="LaButti K.M."/>
            <person name="Lapidus A."/>
            <person name="Lindquist E.A."/>
            <person name="Lipzen A.M."/>
            <person name="Meier-Kolthoff J.P."/>
            <person name="Ohm R.A."/>
            <person name="Otillar R.P."/>
            <person name="Pangilinan J.L."/>
            <person name="Peng Y."/>
            <person name="Rokas A."/>
            <person name="Rosa C.A."/>
            <person name="Scheuner C."/>
            <person name="Sibirny A.A."/>
            <person name="Slot J.C."/>
            <person name="Stielow J.B."/>
            <person name="Sun H."/>
            <person name="Kurtzman C.P."/>
            <person name="Blackwell M."/>
            <person name="Grigoriev I.V."/>
            <person name="Jeffries T.W."/>
        </authorList>
    </citation>
    <scope>NUCLEOTIDE SEQUENCE [LARGE SCALE GENOMIC DNA]</scope>
    <source>
        <strain evidence="8 9">NRRL Y-2026</strain>
    </source>
</reference>
<evidence type="ECO:0000256" key="7">
    <source>
        <dbReference type="SAM" id="MobiDB-lite"/>
    </source>
</evidence>
<dbReference type="Pfam" id="PF00400">
    <property type="entry name" value="WD40"/>
    <property type="match status" value="1"/>
</dbReference>
<dbReference type="AlphaFoldDB" id="A0A1E3NJT6"/>
<dbReference type="GO" id="GO:0048188">
    <property type="term" value="C:Set1C/COMPASS complex"/>
    <property type="evidence" value="ECO:0007669"/>
    <property type="project" value="TreeGrafter"/>
</dbReference>
<evidence type="ECO:0000313" key="8">
    <source>
        <dbReference type="EMBL" id="ODQ46381.1"/>
    </source>
</evidence>
<dbReference type="Gene3D" id="2.130.10.10">
    <property type="entry name" value="YVTN repeat-like/Quinoprotein amine dehydrogenase"/>
    <property type="match status" value="1"/>
</dbReference>
<dbReference type="GO" id="GO:0003682">
    <property type="term" value="F:chromatin binding"/>
    <property type="evidence" value="ECO:0007669"/>
    <property type="project" value="TreeGrafter"/>
</dbReference>
<dbReference type="PROSITE" id="PS50082">
    <property type="entry name" value="WD_REPEATS_2"/>
    <property type="match status" value="1"/>
</dbReference>
<sequence>MNDSRDHVSDSTTENMASSAASTSSSAGALALSSSITSLPSISTPLNDTVMGTLHPVKLFSLSSSSSLPTAASPQVPYTSVSHNPQGSFFITTSPNGSLQLFDSLRARSFKTTYSKKYGCSNAIFTLRTATHSVPTSCVIASTIPASSDDAANNALRFLDLNTNSFIRYFQAHTKQVTSTVSSPSSAFGLDAFYSASADGTVRAWDSRSDKCYACLANMGDSPIIALDRSGTILAIWHQNKSTVYLVPLESFPIGIIGKIEVANCPSERIEKIVWADKGLLILDPPGHDKIVIDTIKLGVAGTLSGVTPFAISSQSDDAARSGSVDVTPDGCWCLSGSGDGSTLAWNLSAFFGTGGRIPPVHPIRIANDELISKQIVPRILTINPKLGSVVTGDTEIVISIFNKDE</sequence>
<feature type="region of interest" description="Disordered" evidence="7">
    <location>
        <begin position="1"/>
        <end position="20"/>
    </location>
</feature>
<protein>
    <submittedName>
        <fullName evidence="8">Uncharacterized protein</fullName>
    </submittedName>
</protein>
<gene>
    <name evidence="8" type="ORF">PICMEDRAFT_72457</name>
</gene>
<keyword evidence="9" id="KW-1185">Reference proteome</keyword>
<organism evidence="8 9">
    <name type="scientific">Pichia membranifaciens NRRL Y-2026</name>
    <dbReference type="NCBI Taxonomy" id="763406"/>
    <lineage>
        <taxon>Eukaryota</taxon>
        <taxon>Fungi</taxon>
        <taxon>Dikarya</taxon>
        <taxon>Ascomycota</taxon>
        <taxon>Saccharomycotina</taxon>
        <taxon>Pichiomycetes</taxon>
        <taxon>Pichiales</taxon>
        <taxon>Pichiaceae</taxon>
        <taxon>Pichia</taxon>
    </lineage>
</organism>
<dbReference type="STRING" id="763406.A0A1E3NJT6"/>
<dbReference type="InterPro" id="IPR036322">
    <property type="entry name" value="WD40_repeat_dom_sf"/>
</dbReference>
<evidence type="ECO:0000256" key="3">
    <source>
        <dbReference type="ARBA" id="ARBA00022574"/>
    </source>
</evidence>
<keyword evidence="4" id="KW-0677">Repeat</keyword>
<dbReference type="InterPro" id="IPR037867">
    <property type="entry name" value="Swd2/WDR82"/>
</dbReference>
<dbReference type="GO" id="GO:0016070">
    <property type="term" value="P:RNA metabolic process"/>
    <property type="evidence" value="ECO:0007669"/>
    <property type="project" value="UniProtKB-ARBA"/>
</dbReference>
<dbReference type="SUPFAM" id="SSF50978">
    <property type="entry name" value="WD40 repeat-like"/>
    <property type="match status" value="1"/>
</dbReference>
<evidence type="ECO:0000256" key="2">
    <source>
        <dbReference type="ARBA" id="ARBA00005616"/>
    </source>
</evidence>
<dbReference type="GeneID" id="30180891"/>
<proteinExistence type="inferred from homology"/>
<keyword evidence="5" id="KW-0539">Nucleus</keyword>
<dbReference type="InterPro" id="IPR001680">
    <property type="entry name" value="WD40_rpt"/>
</dbReference>
<dbReference type="OrthoDB" id="27537at2759"/>
<evidence type="ECO:0000256" key="5">
    <source>
        <dbReference type="ARBA" id="ARBA00023242"/>
    </source>
</evidence>
<evidence type="ECO:0000256" key="6">
    <source>
        <dbReference type="PROSITE-ProRule" id="PRU00221"/>
    </source>
</evidence>
<evidence type="ECO:0000313" key="9">
    <source>
        <dbReference type="Proteomes" id="UP000094455"/>
    </source>
</evidence>
<dbReference type="PANTHER" id="PTHR19861">
    <property type="entry name" value="WD40 REPEAT PROTEIN SWD2"/>
    <property type="match status" value="1"/>
</dbReference>
<name>A0A1E3NJT6_9ASCO</name>
<dbReference type="EMBL" id="KV454003">
    <property type="protein sequence ID" value="ODQ46381.1"/>
    <property type="molecule type" value="Genomic_DNA"/>
</dbReference>
<comment type="subcellular location">
    <subcellularLocation>
        <location evidence="1">Nucleus</location>
    </subcellularLocation>
</comment>
<dbReference type="Proteomes" id="UP000094455">
    <property type="component" value="Unassembled WGS sequence"/>
</dbReference>
<dbReference type="RefSeq" id="XP_019017494.1">
    <property type="nucleotide sequence ID" value="XM_019164204.1"/>
</dbReference>
<evidence type="ECO:0000256" key="1">
    <source>
        <dbReference type="ARBA" id="ARBA00004123"/>
    </source>
</evidence>
<feature type="repeat" description="WD" evidence="6">
    <location>
        <begin position="170"/>
        <end position="215"/>
    </location>
</feature>
<evidence type="ECO:0000256" key="4">
    <source>
        <dbReference type="ARBA" id="ARBA00022737"/>
    </source>
</evidence>
<comment type="similarity">
    <text evidence="2">Belongs to the WD repeat SWD2 family.</text>
</comment>
<dbReference type="PANTHER" id="PTHR19861:SF0">
    <property type="entry name" value="WD REPEAT-CONTAINING PROTEIN 82"/>
    <property type="match status" value="1"/>
</dbReference>
<accession>A0A1E3NJT6</accession>
<dbReference type="InterPro" id="IPR015943">
    <property type="entry name" value="WD40/YVTN_repeat-like_dom_sf"/>
</dbReference>